<gene>
    <name evidence="3" type="ORF">MACH08_06830</name>
</gene>
<dbReference type="NCBIfam" id="NF005808">
    <property type="entry name" value="PRK07668.1"/>
    <property type="match status" value="1"/>
</dbReference>
<dbReference type="RefSeq" id="WP_017795649.1">
    <property type="nucleotide sequence ID" value="NZ_BSKO01000001.1"/>
</dbReference>
<feature type="transmembrane region" description="Helical" evidence="1">
    <location>
        <begin position="79"/>
        <end position="99"/>
    </location>
</feature>
<feature type="domain" description="HAAS transmembrane region" evidence="2">
    <location>
        <begin position="93"/>
        <end position="210"/>
    </location>
</feature>
<feature type="transmembrane region" description="Helical" evidence="1">
    <location>
        <begin position="203"/>
        <end position="224"/>
    </location>
</feature>
<dbReference type="Proteomes" id="UP001275436">
    <property type="component" value="Unassembled WGS sequence"/>
</dbReference>
<dbReference type="PANTHER" id="PTHR41307">
    <property type="entry name" value="MEMBRANE PROTEIN-RELATED"/>
    <property type="match status" value="1"/>
</dbReference>
<keyword evidence="4" id="KW-1185">Reference proteome</keyword>
<feature type="transmembrane region" description="Helical" evidence="1">
    <location>
        <begin position="111"/>
        <end position="134"/>
    </location>
</feature>
<keyword evidence="1" id="KW-1133">Transmembrane helix</keyword>
<keyword evidence="1" id="KW-0812">Transmembrane</keyword>
<dbReference type="PANTHER" id="PTHR41307:SF1">
    <property type="entry name" value="MEMBRANE PROTEIN"/>
    <property type="match status" value="1"/>
</dbReference>
<dbReference type="Pfam" id="PF08006">
    <property type="entry name" value="HAAS_TM"/>
    <property type="match status" value="1"/>
</dbReference>
<dbReference type="EMBL" id="BSKO01000001">
    <property type="protein sequence ID" value="GLO64899.1"/>
    <property type="molecule type" value="Genomic_DNA"/>
</dbReference>
<dbReference type="InterPro" id="IPR012963">
    <property type="entry name" value="HAAS_TM"/>
</dbReference>
<protein>
    <recommendedName>
        <fullName evidence="2">HAAS transmembrane region domain-containing protein</fullName>
    </recommendedName>
</protein>
<feature type="transmembrane region" description="Helical" evidence="1">
    <location>
        <begin position="175"/>
        <end position="196"/>
    </location>
</feature>
<accession>A0ABQ5TDR9</accession>
<feature type="transmembrane region" description="Helical" evidence="1">
    <location>
        <begin position="230"/>
        <end position="247"/>
    </location>
</feature>
<evidence type="ECO:0000259" key="2">
    <source>
        <dbReference type="Pfam" id="PF08006"/>
    </source>
</evidence>
<comment type="caution">
    <text evidence="3">The sequence shown here is derived from an EMBL/GenBank/DDBJ whole genome shotgun (WGS) entry which is preliminary data.</text>
</comment>
<proteinExistence type="predicted"/>
<name>A0ABQ5TDR9_9BACI</name>
<sequence>MSMESSLSKESVRFIENLRLYLFASGKKTEEINEIVEELQGHLLEAEESGKNIHQVVGDSPEEYMQMISKEMKVDVKSWMMYIPLILIGGISFSIFGNLLEGSNFTLNYSLLQIIGIVLHGIFFLTGTVIAFRYVSRKQTLGLKQYVIIAVPVILSMLFYLAVLFINHLYPSPMYHFSLLTSLIVASLAAILVIGLSVWAKTAVLPFVLIALHLPSYLLMYTNVSEDNRLIIGMLISYVLIGAYFFFELRRLKGDTEE</sequence>
<dbReference type="Gene3D" id="1.10.1900.10">
    <property type="entry name" value="c-terminal domain of poly(a) binding protein"/>
    <property type="match status" value="1"/>
</dbReference>
<dbReference type="SUPFAM" id="SSF158560">
    <property type="entry name" value="BH3980-like"/>
    <property type="match status" value="1"/>
</dbReference>
<evidence type="ECO:0000313" key="4">
    <source>
        <dbReference type="Proteomes" id="UP001275436"/>
    </source>
</evidence>
<reference evidence="3 4" key="1">
    <citation type="submission" date="2023-02" db="EMBL/GenBank/DDBJ databases">
        <title>Oceanobacillus kimchii IFOP_LL358 isolated form Alexandrium catenella lab strain.</title>
        <authorList>
            <person name="Gajardo G."/>
            <person name="Ueki S."/>
            <person name="Maruyama F."/>
        </authorList>
    </citation>
    <scope>NUCLEOTIDE SEQUENCE [LARGE SCALE GENOMIC DNA]</scope>
    <source>
        <strain evidence="3 4">IFOP_LL358</strain>
    </source>
</reference>
<evidence type="ECO:0000313" key="3">
    <source>
        <dbReference type="EMBL" id="GLO64899.1"/>
    </source>
</evidence>
<organism evidence="3 4">
    <name type="scientific">Oceanobacillus kimchii</name>
    <dbReference type="NCBI Taxonomy" id="746691"/>
    <lineage>
        <taxon>Bacteria</taxon>
        <taxon>Bacillati</taxon>
        <taxon>Bacillota</taxon>
        <taxon>Bacilli</taxon>
        <taxon>Bacillales</taxon>
        <taxon>Bacillaceae</taxon>
        <taxon>Oceanobacillus</taxon>
    </lineage>
</organism>
<keyword evidence="1" id="KW-0472">Membrane</keyword>
<evidence type="ECO:0000256" key="1">
    <source>
        <dbReference type="SAM" id="Phobius"/>
    </source>
</evidence>
<feature type="transmembrane region" description="Helical" evidence="1">
    <location>
        <begin position="146"/>
        <end position="169"/>
    </location>
</feature>